<keyword evidence="2 3" id="KW-0808">Transferase</keyword>
<dbReference type="Gene3D" id="3.40.50.2000">
    <property type="entry name" value="Glycogen Phosphorylase B"/>
    <property type="match status" value="2"/>
</dbReference>
<dbReference type="SUPFAM" id="SSF53756">
    <property type="entry name" value="UDP-Glycosyltransferase/glycogen phosphorylase"/>
    <property type="match status" value="1"/>
</dbReference>
<evidence type="ECO:0000256" key="1">
    <source>
        <dbReference type="ARBA" id="ARBA00009995"/>
    </source>
</evidence>
<comment type="caution">
    <text evidence="5">The sequence shown here is derived from an EMBL/GenBank/DDBJ whole genome shotgun (WGS) entry which is preliminary data.</text>
</comment>
<sequence length="467" mass="52377">MGAHSHVLIFPLPLQGPINSMLKLAEMLCLRQIKVTFIITQHIQRRLFDSSTIQTYMTTKYGDAFSFQAIPDGLPEEHPRTIREFSELLGSLSAVAPLILHQTVSVWEISCIVAEGILSFATDIATQIGVPLFYFDTCSASALWAIMCLPQLIQAGELPFKDDNLDEIIRNAPGMEGVMRRRDLPSFCRDINLEDLEVKLLLKQARLMPLSQGIILNTFHQLDAPLLSHMLKLFPNIYAIGPLHALLQTQASQNSSSSILPEDMSCISWLDKQPSQSVVYVSIGSLALMTKDQFLEFWFGLVNSGMRFLLVQRPGSVAGLDDGIPVELLEATRERGYVVSWVPQQEVLDHPAVGGFLSHCGWNSILESLVAGKPMICWPHHFDQQVNSRYVGEVWKVGLDMKDSCDRVVVEKMVREVMELRKDEFLKRARKLSEAARGSVGEGGSSAKDLDRFIDDIKNMMFFPKQN</sequence>
<dbReference type="EC" id="2.4.1.-" evidence="4"/>
<evidence type="ECO:0000313" key="6">
    <source>
        <dbReference type="Proteomes" id="UP001567538"/>
    </source>
</evidence>
<dbReference type="AlphaFoldDB" id="A0ABD1GKS5"/>
<evidence type="ECO:0000256" key="4">
    <source>
        <dbReference type="RuleBase" id="RU362057"/>
    </source>
</evidence>
<protein>
    <recommendedName>
        <fullName evidence="4">Glycosyltransferase</fullName>
        <ecNumber evidence="4">2.4.1.-</ecNumber>
    </recommendedName>
</protein>
<dbReference type="InterPro" id="IPR035595">
    <property type="entry name" value="UDP_glycos_trans_CS"/>
</dbReference>
<dbReference type="PANTHER" id="PTHR11926">
    <property type="entry name" value="GLUCOSYL/GLUCURONOSYL TRANSFERASES"/>
    <property type="match status" value="1"/>
</dbReference>
<proteinExistence type="inferred from homology"/>
<dbReference type="FunFam" id="3.40.50.2000:FF:000040">
    <property type="entry name" value="UDP-glycosyltransferase 76C1"/>
    <property type="match status" value="1"/>
</dbReference>
<dbReference type="Pfam" id="PF00201">
    <property type="entry name" value="UDPGT"/>
    <property type="match status" value="1"/>
</dbReference>
<dbReference type="CDD" id="cd03784">
    <property type="entry name" value="GT1_Gtf-like"/>
    <property type="match status" value="1"/>
</dbReference>
<name>A0ABD1GKS5_SALDI</name>
<reference evidence="5 6" key="1">
    <citation type="submission" date="2024-06" db="EMBL/GenBank/DDBJ databases">
        <title>A chromosome level genome sequence of Diviner's sage (Salvia divinorum).</title>
        <authorList>
            <person name="Ford S.A."/>
            <person name="Ro D.-K."/>
            <person name="Ness R.W."/>
            <person name="Phillips M.A."/>
        </authorList>
    </citation>
    <scope>NUCLEOTIDE SEQUENCE [LARGE SCALE GENOMIC DNA]</scope>
    <source>
        <strain evidence="5">SAF-2024a</strain>
        <tissue evidence="5">Leaf</tissue>
    </source>
</reference>
<evidence type="ECO:0000256" key="3">
    <source>
        <dbReference type="RuleBase" id="RU003718"/>
    </source>
</evidence>
<dbReference type="Proteomes" id="UP001567538">
    <property type="component" value="Unassembled WGS sequence"/>
</dbReference>
<organism evidence="5 6">
    <name type="scientific">Salvia divinorum</name>
    <name type="common">Maria pastora</name>
    <name type="synonym">Diviner's sage</name>
    <dbReference type="NCBI Taxonomy" id="28513"/>
    <lineage>
        <taxon>Eukaryota</taxon>
        <taxon>Viridiplantae</taxon>
        <taxon>Streptophyta</taxon>
        <taxon>Embryophyta</taxon>
        <taxon>Tracheophyta</taxon>
        <taxon>Spermatophyta</taxon>
        <taxon>Magnoliopsida</taxon>
        <taxon>eudicotyledons</taxon>
        <taxon>Gunneridae</taxon>
        <taxon>Pentapetalae</taxon>
        <taxon>asterids</taxon>
        <taxon>lamiids</taxon>
        <taxon>Lamiales</taxon>
        <taxon>Lamiaceae</taxon>
        <taxon>Nepetoideae</taxon>
        <taxon>Mentheae</taxon>
        <taxon>Salviinae</taxon>
        <taxon>Salvia</taxon>
        <taxon>Salvia subgen. Calosphace</taxon>
    </lineage>
</organism>
<dbReference type="PANTHER" id="PTHR11926:SF1392">
    <property type="entry name" value="GLYCOSYLTRANSFERASE"/>
    <property type="match status" value="1"/>
</dbReference>
<dbReference type="GO" id="GO:0035251">
    <property type="term" value="F:UDP-glucosyltransferase activity"/>
    <property type="evidence" value="ECO:0007669"/>
    <property type="project" value="UniProtKB-ARBA"/>
</dbReference>
<accession>A0ABD1GKS5</accession>
<keyword evidence="3 5" id="KW-0328">Glycosyltransferase</keyword>
<gene>
    <name evidence="5" type="ORF">AAHA92_21541</name>
</gene>
<dbReference type="EMBL" id="JBEAFC010000008">
    <property type="protein sequence ID" value="KAL1544729.1"/>
    <property type="molecule type" value="Genomic_DNA"/>
</dbReference>
<keyword evidence="6" id="KW-1185">Reference proteome</keyword>
<dbReference type="InterPro" id="IPR002213">
    <property type="entry name" value="UDP_glucos_trans"/>
</dbReference>
<evidence type="ECO:0000313" key="5">
    <source>
        <dbReference type="EMBL" id="KAL1544729.1"/>
    </source>
</evidence>
<evidence type="ECO:0000256" key="2">
    <source>
        <dbReference type="ARBA" id="ARBA00022679"/>
    </source>
</evidence>
<comment type="similarity">
    <text evidence="1 3">Belongs to the UDP-glycosyltransferase family.</text>
</comment>
<dbReference type="PROSITE" id="PS00375">
    <property type="entry name" value="UDPGT"/>
    <property type="match status" value="1"/>
</dbReference>